<dbReference type="PANTHER" id="PTHR11003:SF346">
    <property type="entry name" value="POTASSIUM CHANNEL SUBFAMILY K MEMBER 18"/>
    <property type="match status" value="1"/>
</dbReference>
<dbReference type="OMA" id="VCEERTD"/>
<feature type="region of interest" description="Disordered" evidence="10">
    <location>
        <begin position="169"/>
        <end position="215"/>
    </location>
</feature>
<evidence type="ECO:0000256" key="1">
    <source>
        <dbReference type="ARBA" id="ARBA00004141"/>
    </source>
</evidence>
<keyword evidence="4" id="KW-0630">Potassium</keyword>
<evidence type="ECO:0000256" key="10">
    <source>
        <dbReference type="SAM" id="MobiDB-lite"/>
    </source>
</evidence>
<evidence type="ECO:0000313" key="13">
    <source>
        <dbReference type="Ensembl" id="ENSEBUP00000027310.1"/>
    </source>
</evidence>
<name>A0A8C4RAY9_EPTBU</name>
<dbReference type="Gene3D" id="1.10.287.70">
    <property type="match status" value="1"/>
</dbReference>
<dbReference type="GO" id="GO:0022841">
    <property type="term" value="F:potassium ion leak channel activity"/>
    <property type="evidence" value="ECO:0007669"/>
    <property type="project" value="TreeGrafter"/>
</dbReference>
<protein>
    <submittedName>
        <fullName evidence="13">Potassium channel, subfamily K, member 18</fullName>
    </submittedName>
</protein>
<dbReference type="SUPFAM" id="SSF81324">
    <property type="entry name" value="Voltage-gated potassium channels"/>
    <property type="match status" value="2"/>
</dbReference>
<dbReference type="PANTHER" id="PTHR11003">
    <property type="entry name" value="POTASSIUM CHANNEL, SUBFAMILY K"/>
    <property type="match status" value="1"/>
</dbReference>
<dbReference type="PRINTS" id="PR01333">
    <property type="entry name" value="2POREKCHANEL"/>
</dbReference>
<keyword evidence="14" id="KW-1185">Reference proteome</keyword>
<keyword evidence="7 11" id="KW-0472">Membrane</keyword>
<dbReference type="InterPro" id="IPR003280">
    <property type="entry name" value="2pore_dom_K_chnl"/>
</dbReference>
<reference evidence="13" key="2">
    <citation type="submission" date="2025-09" db="UniProtKB">
        <authorList>
            <consortium name="Ensembl"/>
        </authorList>
    </citation>
    <scope>IDENTIFICATION</scope>
</reference>
<feature type="transmembrane region" description="Helical" evidence="11">
    <location>
        <begin position="29"/>
        <end position="49"/>
    </location>
</feature>
<evidence type="ECO:0000256" key="4">
    <source>
        <dbReference type="ARBA" id="ARBA00022958"/>
    </source>
</evidence>
<comment type="subcellular location">
    <subcellularLocation>
        <location evidence="1">Membrane</location>
        <topology evidence="1">Multi-pass membrane protein</topology>
    </subcellularLocation>
</comment>
<keyword evidence="3 9" id="KW-0812">Transmembrane</keyword>
<keyword evidence="5 11" id="KW-1133">Transmembrane helix</keyword>
<comment type="similarity">
    <text evidence="9">Belongs to the two pore domain potassium channel (TC 1.A.1.8) family.</text>
</comment>
<evidence type="ECO:0000259" key="12">
    <source>
        <dbReference type="Pfam" id="PF07885"/>
    </source>
</evidence>
<feature type="compositionally biased region" description="Polar residues" evidence="10">
    <location>
        <begin position="177"/>
        <end position="192"/>
    </location>
</feature>
<dbReference type="AlphaFoldDB" id="A0A8C4RAY9"/>
<feature type="compositionally biased region" description="Polar residues" evidence="10">
    <location>
        <begin position="203"/>
        <end position="213"/>
    </location>
</feature>
<evidence type="ECO:0000256" key="5">
    <source>
        <dbReference type="ARBA" id="ARBA00022989"/>
    </source>
</evidence>
<dbReference type="Ensembl" id="ENSEBUT00000027886.1">
    <property type="protein sequence ID" value="ENSEBUP00000027310.1"/>
    <property type="gene ID" value="ENSEBUG00000016739.1"/>
</dbReference>
<dbReference type="InterPro" id="IPR013099">
    <property type="entry name" value="K_chnl_dom"/>
</dbReference>
<evidence type="ECO:0000256" key="11">
    <source>
        <dbReference type="SAM" id="Phobius"/>
    </source>
</evidence>
<evidence type="ECO:0000256" key="3">
    <source>
        <dbReference type="ARBA" id="ARBA00022692"/>
    </source>
</evidence>
<feature type="domain" description="Potassium channel" evidence="12">
    <location>
        <begin position="86"/>
        <end position="147"/>
    </location>
</feature>
<evidence type="ECO:0000313" key="14">
    <source>
        <dbReference type="Proteomes" id="UP000694388"/>
    </source>
</evidence>
<feature type="transmembrane region" description="Helical" evidence="11">
    <location>
        <begin position="286"/>
        <end position="308"/>
    </location>
</feature>
<dbReference type="GO" id="GO:0030322">
    <property type="term" value="P:stabilization of membrane potential"/>
    <property type="evidence" value="ECO:0007669"/>
    <property type="project" value="TreeGrafter"/>
</dbReference>
<organism evidence="13 14">
    <name type="scientific">Eptatretus burgeri</name>
    <name type="common">Inshore hagfish</name>
    <dbReference type="NCBI Taxonomy" id="7764"/>
    <lineage>
        <taxon>Eukaryota</taxon>
        <taxon>Metazoa</taxon>
        <taxon>Chordata</taxon>
        <taxon>Craniata</taxon>
        <taxon>Vertebrata</taxon>
        <taxon>Cyclostomata</taxon>
        <taxon>Myxini</taxon>
        <taxon>Myxiniformes</taxon>
        <taxon>Myxinidae</taxon>
        <taxon>Eptatretinae</taxon>
        <taxon>Eptatretus</taxon>
    </lineage>
</organism>
<feature type="domain" description="Potassium channel" evidence="12">
    <location>
        <begin position="240"/>
        <end position="312"/>
    </location>
</feature>
<dbReference type="GO" id="GO:0005886">
    <property type="term" value="C:plasma membrane"/>
    <property type="evidence" value="ECO:0007669"/>
    <property type="project" value="TreeGrafter"/>
</dbReference>
<feature type="transmembrane region" description="Helical" evidence="11">
    <location>
        <begin position="126"/>
        <end position="143"/>
    </location>
</feature>
<dbReference type="GO" id="GO:0015271">
    <property type="term" value="F:outward rectifier potassium channel activity"/>
    <property type="evidence" value="ECO:0007669"/>
    <property type="project" value="TreeGrafter"/>
</dbReference>
<dbReference type="Proteomes" id="UP000694388">
    <property type="component" value="Unplaced"/>
</dbReference>
<reference evidence="13" key="1">
    <citation type="submission" date="2025-08" db="UniProtKB">
        <authorList>
            <consortium name="Ensembl"/>
        </authorList>
    </citation>
    <scope>IDENTIFICATION</scope>
</reference>
<evidence type="ECO:0000256" key="7">
    <source>
        <dbReference type="ARBA" id="ARBA00023136"/>
    </source>
</evidence>
<accession>A0A8C4RAY9</accession>
<feature type="transmembrane region" description="Helical" evidence="11">
    <location>
        <begin position="234"/>
        <end position="255"/>
    </location>
</feature>
<evidence type="ECO:0000256" key="8">
    <source>
        <dbReference type="ARBA" id="ARBA00023303"/>
    </source>
</evidence>
<evidence type="ECO:0000256" key="2">
    <source>
        <dbReference type="ARBA" id="ARBA00022448"/>
    </source>
</evidence>
<dbReference type="Pfam" id="PF07885">
    <property type="entry name" value="Ion_trans_2"/>
    <property type="match status" value="2"/>
</dbReference>
<dbReference type="GeneTree" id="ENSGT00700000104522"/>
<sequence length="329" mass="36068">MFIQAGSTGADLKSKRSCGQVVGKVSSHIFIIVILLVFALLGGLMFSSIEQPPEIERASLAVDHLDTLTAEFRSFLHSKLKSLSGETNEERQWTFFGSVFFCCTIFTTIGYGHISPTTSLGKAVSIAYAMIGIPLMLLVLADLGGLMAHGLNRCCTFLKICATPSPGHHKDEHHTQASHGVDSTSNAQQGGSDSVCEERTDGTVGQSKSQSKPQDVAIDIEDSDCESKEQSVPIFVIIVVVLSYLIFGTLLFPFWENWEYLDSFYFCFVTLSTIGLGDMVPMHINYFLLTSGYVIIGMAIMSMAFTLAQNRILNLYRKVMGCRCMFCGP</sequence>
<keyword evidence="8 9" id="KW-0407">Ion channel</keyword>
<feature type="transmembrane region" description="Helical" evidence="11">
    <location>
        <begin position="93"/>
        <end position="114"/>
    </location>
</feature>
<evidence type="ECO:0000256" key="9">
    <source>
        <dbReference type="RuleBase" id="RU003857"/>
    </source>
</evidence>
<keyword evidence="2 9" id="KW-0813">Transport</keyword>
<evidence type="ECO:0000256" key="6">
    <source>
        <dbReference type="ARBA" id="ARBA00023065"/>
    </source>
</evidence>
<keyword evidence="6 9" id="KW-0406">Ion transport</keyword>
<proteinExistence type="inferred from homology"/>